<evidence type="ECO:0000256" key="1">
    <source>
        <dbReference type="SAM" id="MobiDB-lite"/>
    </source>
</evidence>
<feature type="region of interest" description="Disordered" evidence="1">
    <location>
        <begin position="1"/>
        <end position="23"/>
    </location>
</feature>
<organism evidence="2">
    <name type="scientific">Culex pipiens</name>
    <name type="common">House mosquito</name>
    <dbReference type="NCBI Taxonomy" id="7175"/>
    <lineage>
        <taxon>Eukaryota</taxon>
        <taxon>Metazoa</taxon>
        <taxon>Ecdysozoa</taxon>
        <taxon>Arthropoda</taxon>
        <taxon>Hexapoda</taxon>
        <taxon>Insecta</taxon>
        <taxon>Pterygota</taxon>
        <taxon>Neoptera</taxon>
        <taxon>Endopterygota</taxon>
        <taxon>Diptera</taxon>
        <taxon>Nematocera</taxon>
        <taxon>Culicoidea</taxon>
        <taxon>Culicidae</taxon>
        <taxon>Culicinae</taxon>
        <taxon>Culicini</taxon>
        <taxon>Culex</taxon>
        <taxon>Culex</taxon>
    </lineage>
</organism>
<name>A0A8D8CGV3_CULPI</name>
<reference evidence="2" key="1">
    <citation type="submission" date="2021-05" db="EMBL/GenBank/DDBJ databases">
        <authorList>
            <person name="Alioto T."/>
            <person name="Alioto T."/>
            <person name="Gomez Garrido J."/>
        </authorList>
    </citation>
    <scope>NUCLEOTIDE SEQUENCE</scope>
</reference>
<sequence length="124" mass="14310">MPRQRSSRRCSPPCPRLHPHPPNNFIRWEHFGRPPPPPAARRPWPERQTWPGWPCSTTASSRARHLVALTSPASFTRPRTIPCRTTCSNWTGAIRATHTLSVPCRISWSMPGDPSRCRCRPHYW</sequence>
<protein>
    <submittedName>
        <fullName evidence="2">(northern house mosquito) hypothetical protein</fullName>
    </submittedName>
</protein>
<dbReference type="EMBL" id="HBUE01118146">
    <property type="protein sequence ID" value="CAG6491185.1"/>
    <property type="molecule type" value="Transcribed_RNA"/>
</dbReference>
<evidence type="ECO:0000313" key="2">
    <source>
        <dbReference type="EMBL" id="CAG6491185.1"/>
    </source>
</evidence>
<feature type="compositionally biased region" description="Pro residues" evidence="1">
    <location>
        <begin position="12"/>
        <end position="22"/>
    </location>
</feature>
<accession>A0A8D8CGV3</accession>
<proteinExistence type="predicted"/>
<dbReference type="AlphaFoldDB" id="A0A8D8CGV3"/>